<dbReference type="InterPro" id="IPR002591">
    <property type="entry name" value="Phosphodiest/P_Trfase"/>
</dbReference>
<evidence type="ECO:0000313" key="1">
    <source>
        <dbReference type="EMBL" id="MFC0673263.1"/>
    </source>
</evidence>
<accession>A0ABV6R8H7</accession>
<reference evidence="1 2" key="1">
    <citation type="submission" date="2024-09" db="EMBL/GenBank/DDBJ databases">
        <authorList>
            <person name="Sun Q."/>
            <person name="Mori K."/>
        </authorList>
    </citation>
    <scope>NUCLEOTIDE SEQUENCE [LARGE SCALE GENOMIC DNA]</scope>
    <source>
        <strain evidence="1 2">CICC 10874</strain>
    </source>
</reference>
<dbReference type="Pfam" id="PF01663">
    <property type="entry name" value="Phosphodiest"/>
    <property type="match status" value="1"/>
</dbReference>
<name>A0ABV6R8H7_9MICO</name>
<dbReference type="InterPro" id="IPR017850">
    <property type="entry name" value="Alkaline_phosphatase_core_sf"/>
</dbReference>
<gene>
    <name evidence="1" type="ORF">ACFFF6_04750</name>
</gene>
<dbReference type="RefSeq" id="WP_376978700.1">
    <property type="nucleotide sequence ID" value="NZ_JBHLSV010000004.1"/>
</dbReference>
<proteinExistence type="predicted"/>
<dbReference type="EMBL" id="JBHLSV010000004">
    <property type="protein sequence ID" value="MFC0673263.1"/>
    <property type="molecule type" value="Genomic_DNA"/>
</dbReference>
<dbReference type="SUPFAM" id="SSF53649">
    <property type="entry name" value="Alkaline phosphatase-like"/>
    <property type="match status" value="1"/>
</dbReference>
<organism evidence="1 2">
    <name type="scientific">Brachybacterium hainanense</name>
    <dbReference type="NCBI Taxonomy" id="1541174"/>
    <lineage>
        <taxon>Bacteria</taxon>
        <taxon>Bacillati</taxon>
        <taxon>Actinomycetota</taxon>
        <taxon>Actinomycetes</taxon>
        <taxon>Micrococcales</taxon>
        <taxon>Dermabacteraceae</taxon>
        <taxon>Brachybacterium</taxon>
    </lineage>
</organism>
<sequence>MKLLLIGLDGVRIDLAVPAALTLHPGFAAPDHDGDPRFAAEAPVPGAPAMPEPVAAPAAPTLARLIDGGAVLPVWMTPPTDSGPGWSSLLTGTRHEQNNVWWNEFAGHRLARTPDVLSRIFFAEPSARTYAAATWDALVGAAGPGPVIHQRVDQQRGGQHQLMAASDFSRGCASADIQVRTHATGVLNHEGPDAAFVYFEGADEAGHAHGAASREYRAAIGAVDEHVRHLVKAVSERYEAIGEEWLIAVVTDHGHKPEGGHGEDEVDVRRSFLALHVVGGPDAAERLRSRIAGEGSLRSEDVTPLLLRLLGVTGGRWDAGHEVGVRCDIETAGESAGPTRNLAYEW</sequence>
<comment type="caution">
    <text evidence="1">The sequence shown here is derived from an EMBL/GenBank/DDBJ whole genome shotgun (WGS) entry which is preliminary data.</text>
</comment>
<evidence type="ECO:0000313" key="2">
    <source>
        <dbReference type="Proteomes" id="UP001589793"/>
    </source>
</evidence>
<dbReference type="Gene3D" id="3.40.720.10">
    <property type="entry name" value="Alkaline Phosphatase, subunit A"/>
    <property type="match status" value="1"/>
</dbReference>
<protein>
    <submittedName>
        <fullName evidence="1">Alkaline phosphatase family protein</fullName>
    </submittedName>
</protein>
<keyword evidence="2" id="KW-1185">Reference proteome</keyword>
<dbReference type="Proteomes" id="UP001589793">
    <property type="component" value="Unassembled WGS sequence"/>
</dbReference>